<dbReference type="AlphaFoldDB" id="A0A6L2LJH4"/>
<comment type="caution">
    <text evidence="2">The sequence shown here is derived from an EMBL/GenBank/DDBJ whole genome shotgun (WGS) entry which is preliminary data.</text>
</comment>
<dbReference type="EMBL" id="BKCJ010004382">
    <property type="protein sequence ID" value="GEU60712.1"/>
    <property type="molecule type" value="Genomic_DNA"/>
</dbReference>
<reference evidence="2" key="1">
    <citation type="journal article" date="2019" name="Sci. Rep.">
        <title>Draft genome of Tanacetum cinerariifolium, the natural source of mosquito coil.</title>
        <authorList>
            <person name="Yamashiro T."/>
            <person name="Shiraishi A."/>
            <person name="Satake H."/>
            <person name="Nakayama K."/>
        </authorList>
    </citation>
    <scope>NUCLEOTIDE SEQUENCE</scope>
</reference>
<evidence type="ECO:0008006" key="3">
    <source>
        <dbReference type="Google" id="ProtNLM"/>
    </source>
</evidence>
<feature type="compositionally biased region" description="Low complexity" evidence="1">
    <location>
        <begin position="459"/>
        <end position="473"/>
    </location>
</feature>
<feature type="region of interest" description="Disordered" evidence="1">
    <location>
        <begin position="442"/>
        <end position="486"/>
    </location>
</feature>
<name>A0A6L2LJH4_TANCI</name>
<gene>
    <name evidence="2" type="ORF">Tci_032690</name>
</gene>
<feature type="region of interest" description="Disordered" evidence="1">
    <location>
        <begin position="333"/>
        <end position="360"/>
    </location>
</feature>
<proteinExistence type="predicted"/>
<evidence type="ECO:0000313" key="2">
    <source>
        <dbReference type="EMBL" id="GEU60712.1"/>
    </source>
</evidence>
<feature type="compositionally biased region" description="Low complexity" evidence="1">
    <location>
        <begin position="518"/>
        <end position="533"/>
    </location>
</feature>
<sequence length="889" mass="102076">MELYMLNRQHGRMILESVESGPLLWPTIEENGVTRLKKYSELSTTEAIQADCNVKATNIILQGLPSKVYALRECKLYDEFDKFAYRKGESLRDYYLRFSLLLNDMNIYNMKLEQFQVNMKFLNTLPPEWSKFVTDVKLVLDLHTTNVDQLHAYLGQHEYHANEVQLMHERTSDPLALVAHHQMNKSTYQQHQQSYHQHQLQPQASTYQSSPYGTHYHSFQYKSQAPSSTHLLLTYPSNDYQSSVNHNVTLQQITSSELRQTLVNKPPSTMEGGERLCWGRWVEVVGVVWRWWSGVEWRELVGKLLAGKPVDEFVDEEADMQREVEEILKSVHDAHRGPDGSNPGDDTGPQPQSSHVVHDGPNLEHMNLEATDVSTQQNPEQIDKGFTATAYPNIQENLKLTVEEQVILEEPASSTGTLSSLQHLAKDFSFGDQFFNDIPSEAENEKTTAETEAESIPLQATATETTTTTTTTTHPPPPQPQQSTTDSILTKHISELEQIMANLIQDNKHLKESQSDQSKSTAAPSSSKTAASAKFTAWTTTNTRLRSSVSLILEDLHMDDDVALDEKVHSSDDEDIGNAHIPKMWIEEECKYNIAAMYGISHWWFQRQRFYIDRHTSKGDHRAVRTHMWILSVVRIEVFSMYGYDYMKTIVLRRADLNEHIISKRDFKYLYPSDFKDLYLLNLQGHINHLPPKDRKILTTVVNLWTRHLVIRQRVKDFQLGIKSYQTQLNLTKPRWDATGFEYKHDFTVTDSPRAVTFRDKYEVEGEYCNISLSACIIQTHFLPNFPHLNQLRSQISTGLKFLIRGENVLSLLFSEDGVLHVNWISYGHFIASRVDRLILGEELLMVVGEEIEELSAFENGCRVKKCVELSGREHCNQFTCDAILEGDC</sequence>
<accession>A0A6L2LJH4</accession>
<protein>
    <recommendedName>
        <fullName evidence="3">Integrase, catalytic region, zinc finger, CCHC-type, peptidase aspartic, catalytic</fullName>
    </recommendedName>
</protein>
<organism evidence="2">
    <name type="scientific">Tanacetum cinerariifolium</name>
    <name type="common">Dalmatian daisy</name>
    <name type="synonym">Chrysanthemum cinerariifolium</name>
    <dbReference type="NCBI Taxonomy" id="118510"/>
    <lineage>
        <taxon>Eukaryota</taxon>
        <taxon>Viridiplantae</taxon>
        <taxon>Streptophyta</taxon>
        <taxon>Embryophyta</taxon>
        <taxon>Tracheophyta</taxon>
        <taxon>Spermatophyta</taxon>
        <taxon>Magnoliopsida</taxon>
        <taxon>eudicotyledons</taxon>
        <taxon>Gunneridae</taxon>
        <taxon>Pentapetalae</taxon>
        <taxon>asterids</taxon>
        <taxon>campanulids</taxon>
        <taxon>Asterales</taxon>
        <taxon>Asteraceae</taxon>
        <taxon>Asteroideae</taxon>
        <taxon>Anthemideae</taxon>
        <taxon>Anthemidinae</taxon>
        <taxon>Tanacetum</taxon>
    </lineage>
</organism>
<feature type="region of interest" description="Disordered" evidence="1">
    <location>
        <begin position="509"/>
        <end position="533"/>
    </location>
</feature>
<evidence type="ECO:0000256" key="1">
    <source>
        <dbReference type="SAM" id="MobiDB-lite"/>
    </source>
</evidence>